<dbReference type="STRING" id="948102.BKG76_12300"/>
<reference evidence="2 3" key="1">
    <citation type="submission" date="2016-10" db="EMBL/GenBank/DDBJ databases">
        <title>Evaluation of Human, Veterinary and Environmental Mycobacterium chelonae Isolates by Core Genome Phylogenomic Analysis, Targeted Gene Comparison, and Anti-microbial Susceptibility Patterns: A Tale of Mistaken Identities.</title>
        <authorList>
            <person name="Fogelson S.B."/>
            <person name="Camus A.C."/>
            <person name="Lorenz W."/>
            <person name="Vasireddy R."/>
            <person name="Vasireddy S."/>
            <person name="Smith T."/>
            <person name="Brown-Elliott B.A."/>
            <person name="Wallace R.J.Jr."/>
            <person name="Hasan N.A."/>
            <person name="Reischl U."/>
            <person name="Sanchez S."/>
        </authorList>
    </citation>
    <scope>NUCLEOTIDE SEQUENCE [LARGE SCALE GENOMIC DNA]</scope>
    <source>
        <strain evidence="2 3">1559</strain>
    </source>
</reference>
<dbReference type="InterPro" id="IPR010852">
    <property type="entry name" value="ABATE"/>
</dbReference>
<dbReference type="RefSeq" id="WP_070937882.1">
    <property type="nucleotide sequence ID" value="NZ_MLIK01000019.1"/>
</dbReference>
<dbReference type="OrthoDB" id="3211108at2"/>
<dbReference type="Pfam" id="PF11706">
    <property type="entry name" value="zf-CGNR"/>
    <property type="match status" value="1"/>
</dbReference>
<feature type="domain" description="Zinc finger CGNR" evidence="1">
    <location>
        <begin position="162"/>
        <end position="201"/>
    </location>
</feature>
<dbReference type="Pfam" id="PF07336">
    <property type="entry name" value="ABATE"/>
    <property type="match status" value="1"/>
</dbReference>
<sequence length="206" mass="22422">MDTSTSGTIAAVLGEPLPVELMNTIRGGRGDVRDALDTDEAVYEWLEVMADRILAESGAHTIAFSLEDARLVADDLRALRDALRSLAAEITEDPRPSTSAMTHAQAVATINMLASARAELVWPVDGEPIRAATVRGSQARLAVGLIARQSIDFLGGPTRHQLRACLGPHCVLFFVKEHPRREWCTPKCGNRARVKRHYDRQTAAGS</sequence>
<dbReference type="Proteomes" id="UP000179616">
    <property type="component" value="Unassembled WGS sequence"/>
</dbReference>
<dbReference type="Gene3D" id="1.10.3300.10">
    <property type="entry name" value="Jann2411-like domain"/>
    <property type="match status" value="1"/>
</dbReference>
<dbReference type="PANTHER" id="PTHR35525">
    <property type="entry name" value="BLL6575 PROTEIN"/>
    <property type="match status" value="1"/>
</dbReference>
<organism evidence="2 3">
    <name type="scientific">Mycobacteroides franklinii</name>
    <dbReference type="NCBI Taxonomy" id="948102"/>
    <lineage>
        <taxon>Bacteria</taxon>
        <taxon>Bacillati</taxon>
        <taxon>Actinomycetota</taxon>
        <taxon>Actinomycetes</taxon>
        <taxon>Mycobacteriales</taxon>
        <taxon>Mycobacteriaceae</taxon>
        <taxon>Mycobacteroides</taxon>
    </lineage>
</organism>
<dbReference type="SUPFAM" id="SSF160904">
    <property type="entry name" value="Jann2411-like"/>
    <property type="match status" value="1"/>
</dbReference>
<dbReference type="PANTHER" id="PTHR35525:SF3">
    <property type="entry name" value="BLL6575 PROTEIN"/>
    <property type="match status" value="1"/>
</dbReference>
<evidence type="ECO:0000259" key="1">
    <source>
        <dbReference type="Pfam" id="PF11706"/>
    </source>
</evidence>
<name>A0A1S1L7L8_9MYCO</name>
<evidence type="ECO:0000313" key="3">
    <source>
        <dbReference type="Proteomes" id="UP000179616"/>
    </source>
</evidence>
<dbReference type="InterPro" id="IPR023286">
    <property type="entry name" value="ABATE_dom_sf"/>
</dbReference>
<protein>
    <recommendedName>
        <fullName evidence="1">Zinc finger CGNR domain-containing protein</fullName>
    </recommendedName>
</protein>
<accession>A0A1S1L7L8</accession>
<dbReference type="EMBL" id="MLIK01000019">
    <property type="protein sequence ID" value="OHU21415.1"/>
    <property type="molecule type" value="Genomic_DNA"/>
</dbReference>
<evidence type="ECO:0000313" key="2">
    <source>
        <dbReference type="EMBL" id="OHU21415.1"/>
    </source>
</evidence>
<proteinExistence type="predicted"/>
<dbReference type="GeneID" id="57167581"/>
<comment type="caution">
    <text evidence="2">The sequence shown here is derived from an EMBL/GenBank/DDBJ whole genome shotgun (WGS) entry which is preliminary data.</text>
</comment>
<dbReference type="AlphaFoldDB" id="A0A1S1L7L8"/>
<gene>
    <name evidence="2" type="ORF">BKG76_12300</name>
</gene>
<dbReference type="InterPro" id="IPR021005">
    <property type="entry name" value="Znf_CGNR"/>
</dbReference>